<organism evidence="1 2">
    <name type="scientific">Vigna unguiculata</name>
    <name type="common">Cowpea</name>
    <dbReference type="NCBI Taxonomy" id="3917"/>
    <lineage>
        <taxon>Eukaryota</taxon>
        <taxon>Viridiplantae</taxon>
        <taxon>Streptophyta</taxon>
        <taxon>Embryophyta</taxon>
        <taxon>Tracheophyta</taxon>
        <taxon>Spermatophyta</taxon>
        <taxon>Magnoliopsida</taxon>
        <taxon>eudicotyledons</taxon>
        <taxon>Gunneridae</taxon>
        <taxon>Pentapetalae</taxon>
        <taxon>rosids</taxon>
        <taxon>fabids</taxon>
        <taxon>Fabales</taxon>
        <taxon>Fabaceae</taxon>
        <taxon>Papilionoideae</taxon>
        <taxon>50 kb inversion clade</taxon>
        <taxon>NPAAA clade</taxon>
        <taxon>indigoferoid/millettioid clade</taxon>
        <taxon>Phaseoleae</taxon>
        <taxon>Vigna</taxon>
    </lineage>
</organism>
<dbReference type="AlphaFoldDB" id="A0A4D6M5Y6"/>
<dbReference type="EMBL" id="CP039350">
    <property type="protein sequence ID" value="QCD96267.1"/>
    <property type="molecule type" value="Genomic_DNA"/>
</dbReference>
<evidence type="ECO:0000313" key="2">
    <source>
        <dbReference type="Proteomes" id="UP000501690"/>
    </source>
</evidence>
<reference evidence="1 2" key="1">
    <citation type="submission" date="2019-04" db="EMBL/GenBank/DDBJ databases">
        <title>An improved genome assembly and genetic linkage map for asparagus bean, Vigna unguiculata ssp. sesquipedialis.</title>
        <authorList>
            <person name="Xia Q."/>
            <person name="Zhang R."/>
            <person name="Dong Y."/>
        </authorList>
    </citation>
    <scope>NUCLEOTIDE SEQUENCE [LARGE SCALE GENOMIC DNA]</scope>
    <source>
        <tissue evidence="1">Leaf</tissue>
    </source>
</reference>
<proteinExistence type="predicted"/>
<evidence type="ECO:0000313" key="1">
    <source>
        <dbReference type="EMBL" id="QCD96267.1"/>
    </source>
</evidence>
<dbReference type="Proteomes" id="UP000501690">
    <property type="component" value="Linkage Group LG6"/>
</dbReference>
<name>A0A4D6M5Y6_VIGUN</name>
<protein>
    <submittedName>
        <fullName evidence="1">Uncharacterized protein</fullName>
    </submittedName>
</protein>
<keyword evidence="2" id="KW-1185">Reference proteome</keyword>
<accession>A0A4D6M5Y6</accession>
<gene>
    <name evidence="1" type="ORF">DEO72_LG6g969</name>
</gene>
<sequence>MGQPRGRGIYQLSNIEEELKAQTLGFGSAGNWSLRGARVWESEARLDVILGELVARPGEGISPKRDNILWALCKARSGEVS</sequence>